<keyword evidence="3" id="KW-1185">Reference proteome</keyword>
<evidence type="ECO:0000256" key="1">
    <source>
        <dbReference type="SAM" id="MobiDB-lite"/>
    </source>
</evidence>
<protein>
    <submittedName>
        <fullName evidence="2">Transposase</fullName>
    </submittedName>
</protein>
<dbReference type="EMBL" id="VCKY01000001">
    <property type="protein sequence ID" value="TMR25688.1"/>
    <property type="molecule type" value="Genomic_DNA"/>
</dbReference>
<feature type="compositionally biased region" description="Low complexity" evidence="1">
    <location>
        <begin position="60"/>
        <end position="69"/>
    </location>
</feature>
<sequence length="142" mass="15485">MPAAAARQAHGHARSPGTAPCRSRSASSQLPASAGLRQTVRPIYRLDTSARYAVTHHAASPAWRAAAPAPRRPARSRARYGNGKTVYNRHRRWSMEGVWAKILYALLVGCDQAEGADWTVSMDSIEVRAHQHALPVAASRPR</sequence>
<comment type="caution">
    <text evidence="2">The sequence shown here is derived from an EMBL/GenBank/DDBJ whole genome shotgun (WGS) entry which is preliminary data.</text>
</comment>
<organism evidence="2 3">
    <name type="scientific">Nonomuraea turkmeniaca</name>
    <dbReference type="NCBI Taxonomy" id="103838"/>
    <lineage>
        <taxon>Bacteria</taxon>
        <taxon>Bacillati</taxon>
        <taxon>Actinomycetota</taxon>
        <taxon>Actinomycetes</taxon>
        <taxon>Streptosporangiales</taxon>
        <taxon>Streptosporangiaceae</taxon>
        <taxon>Nonomuraea</taxon>
    </lineage>
</organism>
<gene>
    <name evidence="2" type="ORF">ETD86_00425</name>
</gene>
<dbReference type="PANTHER" id="PTHR46637:SF1">
    <property type="entry name" value="BLL5188 PROTEIN"/>
    <property type="match status" value="1"/>
</dbReference>
<name>A0A5S4FYB2_9ACTN</name>
<dbReference type="InterPro" id="IPR052909">
    <property type="entry name" value="Transposase_6_like"/>
</dbReference>
<dbReference type="AlphaFoldDB" id="A0A5S4FYB2"/>
<evidence type="ECO:0000313" key="2">
    <source>
        <dbReference type="EMBL" id="TMR25688.1"/>
    </source>
</evidence>
<feature type="region of interest" description="Disordered" evidence="1">
    <location>
        <begin position="60"/>
        <end position="80"/>
    </location>
</feature>
<accession>A0A5S4FYB2</accession>
<dbReference type="Proteomes" id="UP000309128">
    <property type="component" value="Unassembled WGS sequence"/>
</dbReference>
<dbReference type="OrthoDB" id="3335835at2"/>
<evidence type="ECO:0000313" key="3">
    <source>
        <dbReference type="Proteomes" id="UP000309128"/>
    </source>
</evidence>
<reference evidence="2 3" key="1">
    <citation type="submission" date="2019-05" db="EMBL/GenBank/DDBJ databases">
        <title>Draft genome sequence of Nonomuraea turkmeniaca DSM 43926.</title>
        <authorList>
            <person name="Saricaoglu S."/>
            <person name="Isik K."/>
        </authorList>
    </citation>
    <scope>NUCLEOTIDE SEQUENCE [LARGE SCALE GENOMIC DNA]</scope>
    <source>
        <strain evidence="2 3">DSM 43926</strain>
    </source>
</reference>
<dbReference type="PANTHER" id="PTHR46637">
    <property type="entry name" value="TIS1421-TRANSPOSASE PROTEIN A"/>
    <property type="match status" value="1"/>
</dbReference>
<proteinExistence type="predicted"/>
<feature type="region of interest" description="Disordered" evidence="1">
    <location>
        <begin position="1"/>
        <end position="34"/>
    </location>
</feature>